<dbReference type="EMBL" id="CP016033">
    <property type="protein sequence ID" value="ANK12653.1"/>
    <property type="molecule type" value="Genomic_DNA"/>
</dbReference>
<dbReference type="InterPro" id="IPR011006">
    <property type="entry name" value="CheY-like_superfamily"/>
</dbReference>
<dbReference type="Pfam" id="PF00360">
    <property type="entry name" value="PHY"/>
    <property type="match status" value="1"/>
</dbReference>
<dbReference type="SMART" id="SM00065">
    <property type="entry name" value="GAF"/>
    <property type="match status" value="1"/>
</dbReference>
<keyword evidence="11" id="KW-0675">Receptor</keyword>
<dbReference type="GO" id="GO:0004673">
    <property type="term" value="F:protein histidine kinase activity"/>
    <property type="evidence" value="ECO:0007669"/>
    <property type="project" value="UniProtKB-EC"/>
</dbReference>
<evidence type="ECO:0000256" key="9">
    <source>
        <dbReference type="ARBA" id="ARBA00022840"/>
    </source>
</evidence>
<dbReference type="GO" id="GO:0000160">
    <property type="term" value="P:phosphorelay signal transduction system"/>
    <property type="evidence" value="ECO:0007669"/>
    <property type="project" value="InterPro"/>
</dbReference>
<keyword evidence="16" id="KW-1185">Reference proteome</keyword>
<keyword evidence="6" id="KW-0808">Transferase</keyword>
<dbReference type="SUPFAM" id="SSF55781">
    <property type="entry name" value="GAF domain-like"/>
    <property type="match status" value="2"/>
</dbReference>
<evidence type="ECO:0000256" key="7">
    <source>
        <dbReference type="ARBA" id="ARBA00022741"/>
    </source>
</evidence>
<dbReference type="GO" id="GO:0009881">
    <property type="term" value="F:photoreceptor activity"/>
    <property type="evidence" value="ECO:0007669"/>
    <property type="project" value="UniProtKB-KW"/>
</dbReference>
<dbReference type="Proteomes" id="UP000078263">
    <property type="component" value="Chromosome"/>
</dbReference>
<dbReference type="SUPFAM" id="SSF52172">
    <property type="entry name" value="CheY-like"/>
    <property type="match status" value="1"/>
</dbReference>
<dbReference type="InterPro" id="IPR043150">
    <property type="entry name" value="Phytochrome_PHY_sf"/>
</dbReference>
<dbReference type="EC" id="2.7.13.3" evidence="2"/>
<evidence type="ECO:0000256" key="3">
    <source>
        <dbReference type="ARBA" id="ARBA00022543"/>
    </source>
</evidence>
<name>A0A192D2E2_9SPHN</name>
<dbReference type="PANTHER" id="PTHR41523:SF8">
    <property type="entry name" value="ETHYLENE RESPONSE SENSOR PROTEIN"/>
    <property type="match status" value="1"/>
</dbReference>
<sequence>MNLPHSSDALTECDREPIHHIGAVQNFGGLIAADRDGRVVHLSVNVAELLGLERLPEPGTPIAAIFSAGACAMIEDALYGPAATDLPARRFGVDLTGENRLFDCALHRSDGLSVIEFEPHARGDFADHVSLIIPVIAQLETATGVAQLCDTAARLVRQMTGYDRVMVYRFHADDSGEVIAEDVVDDPAAPLDPYLGLRYPAADIPKQARELFRRNRFRIIADMDAPSVPIVPERGPGGEPLDLSMSVLRAHSQIHHVYMRNMGVGASLSIAIVRHDRLWGMISCHHRSPRLPAYSLRTVAELLSQTFSLMLDRILVAQAETLRDRARQLNDRVMLRLSGGVSLSDSLPMIEELLKGAIAHDGISLFAAGEYRAAGSAPEEAQFRALAPMLSTTLGGGTYATTRLADQLPGAATFAGRATGALILPLTRGTRDALVLWRAPLTRTVTWAGNPAKAVAKPGELLQPRASFAAWQQIVAGRSAEWTPEECEIAARLRRTLIEVILRMSEDLSRERARTSEQQDLLINELNHRVRNILGLIRALVAQSQAEAASVPGFAAIIGGRIAALATAHDNMTEKNWGPASLFRLIEAEFAPYGEDGQTRAAVDGEDVLVTPEAYTILALVIHELVTNSAKYGSLSMPAGRVGITLARNPFGDLALEWRETGGPAVTAPTRRGFGSTIITRSIPHDLQGGAEVRYEETGLEASFLIPARYLADPDPRDAAPALRPLAEPAPTPASAALAAKLPVSVLVVEDSVIIALDTEENLKRLGVAEVRIESSVDGALAAIAEGGWDFAILDFNLGGESSEPIAAALRAADVRFVLATGYSESAGQFQQLGAQAILRKPYGMTEIERLLIAG</sequence>
<dbReference type="InterPro" id="IPR013654">
    <property type="entry name" value="PAS_2"/>
</dbReference>
<feature type="domain" description="Response regulatory" evidence="14">
    <location>
        <begin position="745"/>
        <end position="855"/>
    </location>
</feature>
<evidence type="ECO:0000256" key="2">
    <source>
        <dbReference type="ARBA" id="ARBA00012438"/>
    </source>
</evidence>
<dbReference type="Gene3D" id="3.40.50.2300">
    <property type="match status" value="1"/>
</dbReference>
<evidence type="ECO:0000259" key="13">
    <source>
        <dbReference type="PROSITE" id="PS50046"/>
    </source>
</evidence>
<dbReference type="GO" id="GO:0005524">
    <property type="term" value="F:ATP binding"/>
    <property type="evidence" value="ECO:0007669"/>
    <property type="project" value="UniProtKB-KW"/>
</dbReference>
<dbReference type="SMART" id="SM00911">
    <property type="entry name" value="HWE_HK"/>
    <property type="match status" value="1"/>
</dbReference>
<keyword evidence="7" id="KW-0547">Nucleotide-binding</keyword>
<dbReference type="InterPro" id="IPR001294">
    <property type="entry name" value="Phytochrome"/>
</dbReference>
<dbReference type="Gene3D" id="3.30.450.270">
    <property type="match status" value="1"/>
</dbReference>
<feature type="domain" description="Phytochrome chromophore attachment site" evidence="13">
    <location>
        <begin position="144"/>
        <end position="305"/>
    </location>
</feature>
<dbReference type="PROSITE" id="PS50110">
    <property type="entry name" value="RESPONSE_REGULATORY"/>
    <property type="match status" value="1"/>
</dbReference>
<evidence type="ECO:0000256" key="8">
    <source>
        <dbReference type="ARBA" id="ARBA00022777"/>
    </source>
</evidence>
<dbReference type="PANTHER" id="PTHR41523">
    <property type="entry name" value="TWO-COMPONENT SYSTEM SENSOR PROTEIN"/>
    <property type="match status" value="1"/>
</dbReference>
<dbReference type="InterPro" id="IPR013515">
    <property type="entry name" value="Phytochrome_cen-reg"/>
</dbReference>
<protein>
    <recommendedName>
        <fullName evidence="2">histidine kinase</fullName>
        <ecNumber evidence="2">2.7.13.3</ecNumber>
    </recommendedName>
</protein>
<evidence type="ECO:0000256" key="12">
    <source>
        <dbReference type="PROSITE-ProRule" id="PRU00169"/>
    </source>
</evidence>
<dbReference type="AlphaFoldDB" id="A0A192D2E2"/>
<dbReference type="InterPro" id="IPR011102">
    <property type="entry name" value="Sig_transdc_His_kinase_HWE"/>
</dbReference>
<dbReference type="InterPro" id="IPR036890">
    <property type="entry name" value="HATPase_C_sf"/>
</dbReference>
<dbReference type="InterPro" id="IPR003018">
    <property type="entry name" value="GAF"/>
</dbReference>
<dbReference type="Pfam" id="PF01590">
    <property type="entry name" value="GAF"/>
    <property type="match status" value="1"/>
</dbReference>
<dbReference type="InterPro" id="IPR035965">
    <property type="entry name" value="PAS-like_dom_sf"/>
</dbReference>
<reference evidence="15 16" key="1">
    <citation type="submission" date="2016-05" db="EMBL/GenBank/DDBJ databases">
        <title>Compelete Genome Sequence of Bacteriochlorophyll-Synthesizing Bacterium Porphyrobacter neustonensis DSM 9434.</title>
        <authorList>
            <person name="Shi X.-L."/>
            <person name="Wu Y.-H."/>
            <person name="Cheng H."/>
            <person name="Xu L."/>
            <person name="Zhang X.-Q."/>
            <person name="Wang C.-S."/>
            <person name="Xu X.-W."/>
        </authorList>
    </citation>
    <scope>NUCLEOTIDE SEQUENCE [LARGE SCALE GENOMIC DNA]</scope>
    <source>
        <strain evidence="15 16">DSM 9434</strain>
    </source>
</reference>
<dbReference type="PRINTS" id="PR01033">
    <property type="entry name" value="PHYTOCHROME"/>
</dbReference>
<dbReference type="Gene3D" id="3.30.450.20">
    <property type="entry name" value="PAS domain"/>
    <property type="match status" value="1"/>
</dbReference>
<keyword evidence="9" id="KW-0067">ATP-binding</keyword>
<dbReference type="InterPro" id="IPR001789">
    <property type="entry name" value="Sig_transdc_resp-reg_receiver"/>
</dbReference>
<evidence type="ECO:0000256" key="6">
    <source>
        <dbReference type="ARBA" id="ARBA00022679"/>
    </source>
</evidence>
<dbReference type="InterPro" id="IPR029016">
    <property type="entry name" value="GAF-like_dom_sf"/>
</dbReference>
<dbReference type="GO" id="GO:0009584">
    <property type="term" value="P:detection of visible light"/>
    <property type="evidence" value="ECO:0007669"/>
    <property type="project" value="InterPro"/>
</dbReference>
<evidence type="ECO:0000256" key="1">
    <source>
        <dbReference type="ARBA" id="ARBA00000085"/>
    </source>
</evidence>
<evidence type="ECO:0000313" key="15">
    <source>
        <dbReference type="EMBL" id="ANK12653.1"/>
    </source>
</evidence>
<evidence type="ECO:0000259" key="14">
    <source>
        <dbReference type="PROSITE" id="PS50110"/>
    </source>
</evidence>
<proteinExistence type="predicted"/>
<dbReference type="SUPFAM" id="SSF55785">
    <property type="entry name" value="PYP-like sensor domain (PAS domain)"/>
    <property type="match status" value="1"/>
</dbReference>
<dbReference type="Pfam" id="PF07536">
    <property type="entry name" value="HWE_HK"/>
    <property type="match status" value="1"/>
</dbReference>
<evidence type="ECO:0000256" key="11">
    <source>
        <dbReference type="ARBA" id="ARBA00023170"/>
    </source>
</evidence>
<accession>A0A192D2E2</accession>
<keyword evidence="10" id="KW-0157">Chromophore</keyword>
<evidence type="ECO:0000313" key="16">
    <source>
        <dbReference type="Proteomes" id="UP000078263"/>
    </source>
</evidence>
<keyword evidence="8 15" id="KW-0418">Kinase</keyword>
<evidence type="ECO:0000256" key="5">
    <source>
        <dbReference type="ARBA" id="ARBA00022606"/>
    </source>
</evidence>
<feature type="modified residue" description="4-aspartylphosphate" evidence="12">
    <location>
        <position position="795"/>
    </location>
</feature>
<dbReference type="KEGG" id="pns:A9D12_06500"/>
<dbReference type="Gene3D" id="3.30.450.40">
    <property type="match status" value="1"/>
</dbReference>
<gene>
    <name evidence="15" type="ORF">A9D12_06500</name>
</gene>
<dbReference type="Gene3D" id="3.30.565.10">
    <property type="entry name" value="Histidine kinase-like ATPase, C-terminal domain"/>
    <property type="match status" value="1"/>
</dbReference>
<keyword evidence="3" id="KW-0600">Photoreceptor protein</keyword>
<organism evidence="15 16">
    <name type="scientific">Erythrobacter neustonensis</name>
    <dbReference type="NCBI Taxonomy" id="1112"/>
    <lineage>
        <taxon>Bacteria</taxon>
        <taxon>Pseudomonadati</taxon>
        <taxon>Pseudomonadota</taxon>
        <taxon>Alphaproteobacteria</taxon>
        <taxon>Sphingomonadales</taxon>
        <taxon>Erythrobacteraceae</taxon>
        <taxon>Erythrobacter/Porphyrobacter group</taxon>
        <taxon>Erythrobacter</taxon>
    </lineage>
</organism>
<dbReference type="Pfam" id="PF08446">
    <property type="entry name" value="PAS_2"/>
    <property type="match status" value="1"/>
</dbReference>
<dbReference type="STRING" id="1112.A9D12_06500"/>
<dbReference type="RefSeq" id="WP_068350563.1">
    <property type="nucleotide sequence ID" value="NZ_CP016033.1"/>
</dbReference>
<evidence type="ECO:0000256" key="10">
    <source>
        <dbReference type="ARBA" id="ARBA00022991"/>
    </source>
</evidence>
<dbReference type="GO" id="GO:0006355">
    <property type="term" value="P:regulation of DNA-templated transcription"/>
    <property type="evidence" value="ECO:0007669"/>
    <property type="project" value="InterPro"/>
</dbReference>
<dbReference type="InterPro" id="IPR016132">
    <property type="entry name" value="Phyto_chromo_attachment"/>
</dbReference>
<dbReference type="SMART" id="SM00448">
    <property type="entry name" value="REC"/>
    <property type="match status" value="1"/>
</dbReference>
<evidence type="ECO:0000256" key="4">
    <source>
        <dbReference type="ARBA" id="ARBA00022553"/>
    </source>
</evidence>
<dbReference type="PROSITE" id="PS50046">
    <property type="entry name" value="PHYTOCHROME_2"/>
    <property type="match status" value="1"/>
</dbReference>
<keyword evidence="4 12" id="KW-0597">Phosphoprotein</keyword>
<dbReference type="OrthoDB" id="136506at2"/>
<keyword evidence="5" id="KW-0716">Sensory transduction</keyword>
<comment type="catalytic activity">
    <reaction evidence="1">
        <text>ATP + protein L-histidine = ADP + protein N-phospho-L-histidine.</text>
        <dbReference type="EC" id="2.7.13.3"/>
    </reaction>
</comment>